<evidence type="ECO:0000256" key="1">
    <source>
        <dbReference type="ARBA" id="ARBA00009481"/>
    </source>
</evidence>
<dbReference type="CDD" id="cd03801">
    <property type="entry name" value="GT4_PimA-like"/>
    <property type="match status" value="1"/>
</dbReference>
<dbReference type="PANTHER" id="PTHR12526:SF640">
    <property type="entry name" value="COLANIC ACID BIOSYNTHESIS GLYCOSYLTRANSFERASE WCAL-RELATED"/>
    <property type="match status" value="1"/>
</dbReference>
<dbReference type="InterPro" id="IPR001296">
    <property type="entry name" value="Glyco_trans_1"/>
</dbReference>
<dbReference type="PANTHER" id="PTHR12526">
    <property type="entry name" value="GLYCOSYLTRANSFERASE"/>
    <property type="match status" value="1"/>
</dbReference>
<dbReference type="AlphaFoldDB" id="A0A0T5P0F6"/>
<evidence type="ECO:0000256" key="2">
    <source>
        <dbReference type="ARBA" id="ARBA00022676"/>
    </source>
</evidence>
<protein>
    <submittedName>
        <fullName evidence="5">Lipopolysaccharide biosynthesis protein</fullName>
    </submittedName>
</protein>
<comment type="similarity">
    <text evidence="1">Belongs to the glycosyltransferase group 1 family. Glycosyltransferase 4 subfamily.</text>
</comment>
<feature type="domain" description="Glycosyl transferase family 1" evidence="4">
    <location>
        <begin position="164"/>
        <end position="319"/>
    </location>
</feature>
<keyword evidence="2" id="KW-0328">Glycosyltransferase</keyword>
<reference evidence="5 6" key="1">
    <citation type="submission" date="2015-04" db="EMBL/GenBank/DDBJ databases">
        <title>The draft genome sequence of Roseovarius sp.R12b.</title>
        <authorList>
            <person name="Li G."/>
            <person name="Lai Q."/>
            <person name="Shao Z."/>
            <person name="Yan P."/>
        </authorList>
    </citation>
    <scope>NUCLEOTIDE SEQUENCE [LARGE SCALE GENOMIC DNA]</scope>
    <source>
        <strain evidence="5 6">R12B</strain>
    </source>
</reference>
<accession>A0A0T5P0F6</accession>
<evidence type="ECO:0000259" key="4">
    <source>
        <dbReference type="Pfam" id="PF00534"/>
    </source>
</evidence>
<evidence type="ECO:0000313" key="5">
    <source>
        <dbReference type="EMBL" id="KRS14610.1"/>
    </source>
</evidence>
<dbReference type="Proteomes" id="UP000051295">
    <property type="component" value="Unassembled WGS sequence"/>
</dbReference>
<organism evidence="5 6">
    <name type="scientific">Roseovarius atlanticus</name>
    <dbReference type="NCBI Taxonomy" id="1641875"/>
    <lineage>
        <taxon>Bacteria</taxon>
        <taxon>Pseudomonadati</taxon>
        <taxon>Pseudomonadota</taxon>
        <taxon>Alphaproteobacteria</taxon>
        <taxon>Rhodobacterales</taxon>
        <taxon>Roseobacteraceae</taxon>
        <taxon>Roseovarius</taxon>
    </lineage>
</organism>
<dbReference type="SUPFAM" id="SSF53756">
    <property type="entry name" value="UDP-Glycosyltransferase/glycogen phosphorylase"/>
    <property type="match status" value="1"/>
</dbReference>
<name>A0A0T5P0F6_9RHOB</name>
<keyword evidence="3" id="KW-0808">Transferase</keyword>
<dbReference type="EMBL" id="LAXJ01000002">
    <property type="protein sequence ID" value="KRS14610.1"/>
    <property type="molecule type" value="Genomic_DNA"/>
</dbReference>
<proteinExistence type="inferred from homology"/>
<dbReference type="Gene3D" id="3.40.50.2000">
    <property type="entry name" value="Glycogen Phosphorylase B"/>
    <property type="match status" value="2"/>
</dbReference>
<comment type="caution">
    <text evidence="5">The sequence shown here is derived from an EMBL/GenBank/DDBJ whole genome shotgun (WGS) entry which is preliminary data.</text>
</comment>
<dbReference type="STRING" id="1641875.XM53_02585"/>
<dbReference type="GO" id="GO:0016757">
    <property type="term" value="F:glycosyltransferase activity"/>
    <property type="evidence" value="ECO:0007669"/>
    <property type="project" value="UniProtKB-KW"/>
</dbReference>
<gene>
    <name evidence="5" type="ORF">XM53_02585</name>
</gene>
<dbReference type="PATRIC" id="fig|1641875.4.peg.1615"/>
<evidence type="ECO:0000256" key="3">
    <source>
        <dbReference type="ARBA" id="ARBA00022679"/>
    </source>
</evidence>
<dbReference type="RefSeq" id="WP_057789936.1">
    <property type="nucleotide sequence ID" value="NZ_LAXJ01000002.1"/>
</dbReference>
<evidence type="ECO:0000313" key="6">
    <source>
        <dbReference type="Proteomes" id="UP000051295"/>
    </source>
</evidence>
<sequence length="346" mass="37231">MPDLIVTNFNRNFTGVSSTAASVVRFQVDQYDLALAGHPLPGCPAPITKAQAATLSKTAPHSRPFTIWHVRRNPEMRAALWVRDVLRRPIRIVFTSAAIRRHSAFPRWLISRMDAVIATTEAAAGFVPHVRAVAPHGVDTDRFTPAPDRAAAWAATGYPGTHGVATIGRIRPEKGTDRFVAAMLRLLPQQPGLTALVIGRAAKSDQPFLDKLKEQIAAAGMTDRILFPGEVAPDALPALTRSLSAVVQLPRYEGYGMTPLEGMASGVPFVATDTGYYRSFSSQGETGLIVPDDPGDAADALASILSDPDRHAAMSQSARDIACTHFSVSREAETIAQVYEDLWSGA</sequence>
<dbReference type="Pfam" id="PF00534">
    <property type="entry name" value="Glycos_transf_1"/>
    <property type="match status" value="1"/>
</dbReference>
<dbReference type="OrthoDB" id="5490290at2"/>
<keyword evidence="6" id="KW-1185">Reference proteome</keyword>